<evidence type="ECO:0000313" key="6">
    <source>
        <dbReference type="Proteomes" id="UP000677054"/>
    </source>
</evidence>
<feature type="repeat" description="WD" evidence="3">
    <location>
        <begin position="211"/>
        <end position="252"/>
    </location>
</feature>
<sequence>MPKNLYIKRRGQLLRETTKVKTDRSSARDERYLYIRSQLLQLRYGVSVESLSMRSRPLSSLSRPSSLPALESPATESPAWGKVDMRGMRVVPTNQARASRAIAGNTSIGEHYAFAGMHHIFDQVCLTYGMILMSSVVFIQSEDKTKIMTDGSPIFLRNNSFLVFAVFQHASSAVTTVKFANNDRSLLGCSSLDGCVSICSMFPEPRVIFILKGHSQGAPDFDWSSTNDLIVSCSLDQSMRLWDANTGNCLRTVFSPTQAQYLSCLFQPSNNNFVVVLLLFCPDCIIDNWLDVDRLKICVEQLGSSKGEIQVVNVSTGIFPRGGSIHVLGGSGGGGGGGGHPPKILSLAFDPPGNVLWAADDKGCVTSLLFQGMTGHLTRGHRLTIFENTPITSLECRTWLSREAPDPTLLVNCASNRLCAFRVEGKDGSLKFRRVFPVKHTKYCVKSTFCPIMSFRQGIAIVSGSEDGVIYFFDLEREQKSCFNTLQGHSSPVLDVAFNYDESLLASSDASGLVIVWKK</sequence>
<feature type="region of interest" description="Disordered" evidence="4">
    <location>
        <begin position="57"/>
        <end position="78"/>
    </location>
</feature>
<dbReference type="GO" id="GO:1990841">
    <property type="term" value="F:promoter-specific chromatin binding"/>
    <property type="evidence" value="ECO:0007669"/>
    <property type="project" value="TreeGrafter"/>
</dbReference>
<proteinExistence type="predicted"/>
<feature type="compositionally biased region" description="Low complexity" evidence="4">
    <location>
        <begin position="57"/>
        <end position="73"/>
    </location>
</feature>
<protein>
    <recommendedName>
        <fullName evidence="7">WD repeat domain 13</fullName>
    </recommendedName>
</protein>
<dbReference type="EMBL" id="CAJPEV010001440">
    <property type="protein sequence ID" value="CAG0892667.1"/>
    <property type="molecule type" value="Genomic_DNA"/>
</dbReference>
<dbReference type="PANTHER" id="PTHR22838:SF4">
    <property type="entry name" value="WD REPEAT-CONTAINING PROTEIN 13"/>
    <property type="match status" value="1"/>
</dbReference>
<dbReference type="InterPro" id="IPR036322">
    <property type="entry name" value="WD40_repeat_dom_sf"/>
</dbReference>
<dbReference type="Proteomes" id="UP000677054">
    <property type="component" value="Unassembled WGS sequence"/>
</dbReference>
<evidence type="ECO:0000256" key="3">
    <source>
        <dbReference type="PROSITE-ProRule" id="PRU00221"/>
    </source>
</evidence>
<dbReference type="Gene3D" id="2.130.10.10">
    <property type="entry name" value="YVTN repeat-like/Quinoprotein amine dehydrogenase"/>
    <property type="match status" value="2"/>
</dbReference>
<dbReference type="PROSITE" id="PS50082">
    <property type="entry name" value="WD_REPEATS_2"/>
    <property type="match status" value="2"/>
</dbReference>
<dbReference type="Pfam" id="PF00400">
    <property type="entry name" value="WD40"/>
    <property type="match status" value="2"/>
</dbReference>
<keyword evidence="1 3" id="KW-0853">WD repeat</keyword>
<evidence type="ECO:0000256" key="2">
    <source>
        <dbReference type="ARBA" id="ARBA00022737"/>
    </source>
</evidence>
<accession>A0A7R9A404</accession>
<keyword evidence="2" id="KW-0677">Repeat</keyword>
<evidence type="ECO:0000313" key="5">
    <source>
        <dbReference type="EMBL" id="CAD7247393.1"/>
    </source>
</evidence>
<evidence type="ECO:0000256" key="4">
    <source>
        <dbReference type="SAM" id="MobiDB-lite"/>
    </source>
</evidence>
<dbReference type="SUPFAM" id="SSF50978">
    <property type="entry name" value="WD40 repeat-like"/>
    <property type="match status" value="1"/>
</dbReference>
<dbReference type="InterPro" id="IPR015943">
    <property type="entry name" value="WD40/YVTN_repeat-like_dom_sf"/>
</dbReference>
<dbReference type="EMBL" id="LR900957">
    <property type="protein sequence ID" value="CAD7247393.1"/>
    <property type="molecule type" value="Genomic_DNA"/>
</dbReference>
<name>A0A7R9A404_9CRUS</name>
<dbReference type="InterPro" id="IPR001680">
    <property type="entry name" value="WD40_rpt"/>
</dbReference>
<feature type="repeat" description="WD" evidence="3">
    <location>
        <begin position="486"/>
        <end position="519"/>
    </location>
</feature>
<keyword evidence="6" id="KW-1185">Reference proteome</keyword>
<dbReference type="GO" id="GO:0005634">
    <property type="term" value="C:nucleus"/>
    <property type="evidence" value="ECO:0007669"/>
    <property type="project" value="TreeGrafter"/>
</dbReference>
<dbReference type="PROSITE" id="PS50294">
    <property type="entry name" value="WD_REPEATS_REGION"/>
    <property type="match status" value="2"/>
</dbReference>
<gene>
    <name evidence="5" type="ORF">DSTB1V02_LOCUS7224</name>
</gene>
<dbReference type="PANTHER" id="PTHR22838">
    <property type="entry name" value="WD REPEAT PROTEIN 26-RELATED"/>
    <property type="match status" value="1"/>
</dbReference>
<evidence type="ECO:0008006" key="7">
    <source>
        <dbReference type="Google" id="ProtNLM"/>
    </source>
</evidence>
<evidence type="ECO:0000256" key="1">
    <source>
        <dbReference type="ARBA" id="ARBA00022574"/>
    </source>
</evidence>
<dbReference type="InterPro" id="IPR019775">
    <property type="entry name" value="WD40_repeat_CS"/>
</dbReference>
<reference evidence="5" key="1">
    <citation type="submission" date="2020-11" db="EMBL/GenBank/DDBJ databases">
        <authorList>
            <person name="Tran Van P."/>
        </authorList>
    </citation>
    <scope>NUCLEOTIDE SEQUENCE</scope>
</reference>
<dbReference type="OrthoDB" id="1932312at2759"/>
<dbReference type="AlphaFoldDB" id="A0A7R9A404"/>
<organism evidence="5">
    <name type="scientific">Darwinula stevensoni</name>
    <dbReference type="NCBI Taxonomy" id="69355"/>
    <lineage>
        <taxon>Eukaryota</taxon>
        <taxon>Metazoa</taxon>
        <taxon>Ecdysozoa</taxon>
        <taxon>Arthropoda</taxon>
        <taxon>Crustacea</taxon>
        <taxon>Oligostraca</taxon>
        <taxon>Ostracoda</taxon>
        <taxon>Podocopa</taxon>
        <taxon>Podocopida</taxon>
        <taxon>Darwinulocopina</taxon>
        <taxon>Darwinuloidea</taxon>
        <taxon>Darwinulidae</taxon>
        <taxon>Darwinula</taxon>
    </lineage>
</organism>
<dbReference type="InterPro" id="IPR051350">
    <property type="entry name" value="WD_repeat-ST_regulator"/>
</dbReference>
<dbReference type="PROSITE" id="PS00678">
    <property type="entry name" value="WD_REPEATS_1"/>
    <property type="match status" value="1"/>
</dbReference>
<dbReference type="SMART" id="SM00320">
    <property type="entry name" value="WD40"/>
    <property type="match status" value="5"/>
</dbReference>